<dbReference type="EMBL" id="BAABBN010000007">
    <property type="protein sequence ID" value="GAA3927079.1"/>
    <property type="molecule type" value="Genomic_DNA"/>
</dbReference>
<accession>A0ABP7MNN2</accession>
<name>A0ABP7MNN2_9GAMM</name>
<comment type="caution">
    <text evidence="1">The sequence shown here is derived from an EMBL/GenBank/DDBJ whole genome shotgun (WGS) entry which is preliminary data.</text>
</comment>
<organism evidence="1 2">
    <name type="scientific">Litoribacillus peritrichatus</name>
    <dbReference type="NCBI Taxonomy" id="718191"/>
    <lineage>
        <taxon>Bacteria</taxon>
        <taxon>Pseudomonadati</taxon>
        <taxon>Pseudomonadota</taxon>
        <taxon>Gammaproteobacteria</taxon>
        <taxon>Oceanospirillales</taxon>
        <taxon>Oceanospirillaceae</taxon>
        <taxon>Litoribacillus</taxon>
    </lineage>
</organism>
<keyword evidence="2" id="KW-1185">Reference proteome</keyword>
<dbReference type="RefSeq" id="WP_344798781.1">
    <property type="nucleotide sequence ID" value="NZ_BAABBN010000007.1"/>
</dbReference>
<reference evidence="2" key="1">
    <citation type="journal article" date="2019" name="Int. J. Syst. Evol. Microbiol.">
        <title>The Global Catalogue of Microorganisms (GCM) 10K type strain sequencing project: providing services to taxonomists for standard genome sequencing and annotation.</title>
        <authorList>
            <consortium name="The Broad Institute Genomics Platform"/>
            <consortium name="The Broad Institute Genome Sequencing Center for Infectious Disease"/>
            <person name="Wu L."/>
            <person name="Ma J."/>
        </authorList>
    </citation>
    <scope>NUCLEOTIDE SEQUENCE [LARGE SCALE GENOMIC DNA]</scope>
    <source>
        <strain evidence="2">JCM 17551</strain>
    </source>
</reference>
<evidence type="ECO:0000313" key="2">
    <source>
        <dbReference type="Proteomes" id="UP001501565"/>
    </source>
</evidence>
<protein>
    <submittedName>
        <fullName evidence="1">Uncharacterized protein</fullName>
    </submittedName>
</protein>
<proteinExistence type="predicted"/>
<evidence type="ECO:0000313" key="1">
    <source>
        <dbReference type="EMBL" id="GAA3927079.1"/>
    </source>
</evidence>
<sequence length="123" mass="14093">MKIKITGNVGEHDVNLDVDLPEEALQQFFSQLSIKPSEATVSPLVRSRPEAKTSELAESLDFIKKQIKVSQYQLIDHLADLGLEDSEIKRAIMWLNHHADIHVETQTKGPHSQYHIFHWQPTE</sequence>
<dbReference type="Proteomes" id="UP001501565">
    <property type="component" value="Unassembled WGS sequence"/>
</dbReference>
<gene>
    <name evidence="1" type="ORF">GCM10022277_24090</name>
</gene>